<reference evidence="3" key="1">
    <citation type="journal article" date="2013" name="Mol. Plant Microbe Interact.">
        <title>Global aspects of pacC regulation of pathogenicity genes in Colletotrichum gloeosporioides as revealed by transcriptome analysis.</title>
        <authorList>
            <person name="Alkan N."/>
            <person name="Meng X."/>
            <person name="Friedlander G."/>
            <person name="Reuveni E."/>
            <person name="Sukno S."/>
            <person name="Sherman A."/>
            <person name="Thon M."/>
            <person name="Fluhr R."/>
            <person name="Prusky D."/>
        </authorList>
    </citation>
    <scope>NUCLEOTIDE SEQUENCE [LARGE SCALE GENOMIC DNA]</scope>
    <source>
        <strain evidence="3">Cg-14</strain>
    </source>
</reference>
<keyword evidence="1" id="KW-0812">Transmembrane</keyword>
<name>T0K3W7_COLGC</name>
<protein>
    <submittedName>
        <fullName evidence="2">Uncharacterized protein</fullName>
    </submittedName>
</protein>
<gene>
    <name evidence="2" type="ORF">CGLO_10143</name>
</gene>
<dbReference type="HOGENOM" id="CLU_2527317_0_0_1"/>
<keyword evidence="1" id="KW-0472">Membrane</keyword>
<dbReference type="Proteomes" id="UP000015530">
    <property type="component" value="Unassembled WGS sequence"/>
</dbReference>
<sequence>MHQAETTDDTIHRGQELYSLETATDIKTTTTAKRRRRKEAYLPFPSSVPVAPAMMVYSFSSTVFEPSNFIYVGKDKLEGTARDL</sequence>
<proteinExistence type="predicted"/>
<organism evidence="2 3">
    <name type="scientific">Colletotrichum gloeosporioides (strain Cg-14)</name>
    <name type="common">Anthracnose fungus</name>
    <name type="synonym">Glomerella cingulata</name>
    <dbReference type="NCBI Taxonomy" id="1237896"/>
    <lineage>
        <taxon>Eukaryota</taxon>
        <taxon>Fungi</taxon>
        <taxon>Dikarya</taxon>
        <taxon>Ascomycota</taxon>
        <taxon>Pezizomycotina</taxon>
        <taxon>Sordariomycetes</taxon>
        <taxon>Hypocreomycetidae</taxon>
        <taxon>Glomerellales</taxon>
        <taxon>Glomerellaceae</taxon>
        <taxon>Colletotrichum</taxon>
        <taxon>Colletotrichum gloeosporioides species complex</taxon>
    </lineage>
</organism>
<feature type="transmembrane region" description="Helical" evidence="1">
    <location>
        <begin position="40"/>
        <end position="59"/>
    </location>
</feature>
<dbReference type="AlphaFoldDB" id="T0K3W7"/>
<accession>T0K3W7</accession>
<keyword evidence="1" id="KW-1133">Transmembrane helix</keyword>
<dbReference type="EMBL" id="AMYD01002060">
    <property type="protein sequence ID" value="EQB50422.1"/>
    <property type="molecule type" value="Genomic_DNA"/>
</dbReference>
<evidence type="ECO:0000313" key="2">
    <source>
        <dbReference type="EMBL" id="EQB50422.1"/>
    </source>
</evidence>
<comment type="caution">
    <text evidence="2">The sequence shown here is derived from an EMBL/GenBank/DDBJ whole genome shotgun (WGS) entry which is preliminary data.</text>
</comment>
<evidence type="ECO:0000256" key="1">
    <source>
        <dbReference type="SAM" id="Phobius"/>
    </source>
</evidence>
<evidence type="ECO:0000313" key="3">
    <source>
        <dbReference type="Proteomes" id="UP000015530"/>
    </source>
</evidence>